<dbReference type="AlphaFoldDB" id="A0A171KVB0"/>
<name>A0A171KVB0_9BURK</name>
<organism evidence="1 2">
    <name type="scientific">Kerstersia gyiorum</name>
    <dbReference type="NCBI Taxonomy" id="206506"/>
    <lineage>
        <taxon>Bacteria</taxon>
        <taxon>Pseudomonadati</taxon>
        <taxon>Pseudomonadota</taxon>
        <taxon>Betaproteobacteria</taxon>
        <taxon>Burkholderiales</taxon>
        <taxon>Alcaligenaceae</taxon>
        <taxon>Kerstersia</taxon>
    </lineage>
</organism>
<sequence length="93" mass="10435">MIAQHADAVSGQIRGIENYRNTLQRKISMPRHISGPNFFIQVQIPGQTVPSRRQQTSIDTKKLAIMRTLGIYATSDKKMVPYWQGACATGFGR</sequence>
<protein>
    <submittedName>
        <fullName evidence="1">Uncharacterized protein</fullName>
    </submittedName>
</protein>
<accession>A0A171KVB0</accession>
<comment type="caution">
    <text evidence="1">The sequence shown here is derived from an EMBL/GenBank/DDBJ whole genome shotgun (WGS) entry which is preliminary data.</text>
</comment>
<evidence type="ECO:0000313" key="1">
    <source>
        <dbReference type="EMBL" id="KKO72827.1"/>
    </source>
</evidence>
<dbReference type="Proteomes" id="UP000078084">
    <property type="component" value="Unassembled WGS sequence"/>
</dbReference>
<reference evidence="1 2" key="1">
    <citation type="submission" date="2015-04" db="EMBL/GenBank/DDBJ databases">
        <title>Genome sequence of Kerstersia gyiorum CG1.</title>
        <authorList>
            <person name="Greninger A.L."/>
            <person name="Kozyreva V."/>
            <person name="Chaturvedi V."/>
        </authorList>
    </citation>
    <scope>NUCLEOTIDE SEQUENCE [LARGE SCALE GENOMIC DNA]</scope>
    <source>
        <strain evidence="1 2">CG1</strain>
    </source>
</reference>
<proteinExistence type="predicted"/>
<keyword evidence="2" id="KW-1185">Reference proteome</keyword>
<dbReference type="EMBL" id="LBNE01000001">
    <property type="protein sequence ID" value="KKO72827.1"/>
    <property type="molecule type" value="Genomic_DNA"/>
</dbReference>
<evidence type="ECO:0000313" key="2">
    <source>
        <dbReference type="Proteomes" id="UP000078084"/>
    </source>
</evidence>
<gene>
    <name evidence="1" type="ORF">AAV32_00190</name>
</gene>